<accession>A0A8X6PAK3</accession>
<reference evidence="1" key="1">
    <citation type="submission" date="2020-08" db="EMBL/GenBank/DDBJ databases">
        <title>Multicomponent nature underlies the extraordinary mechanical properties of spider dragline silk.</title>
        <authorList>
            <person name="Kono N."/>
            <person name="Nakamura H."/>
            <person name="Mori M."/>
            <person name="Yoshida Y."/>
            <person name="Ohtoshi R."/>
            <person name="Malay A.D."/>
            <person name="Moran D.A.P."/>
            <person name="Tomita M."/>
            <person name="Numata K."/>
            <person name="Arakawa K."/>
        </authorList>
    </citation>
    <scope>NUCLEOTIDE SEQUENCE</scope>
</reference>
<dbReference type="AlphaFoldDB" id="A0A8X6PAK3"/>
<comment type="caution">
    <text evidence="1">The sequence shown here is derived from an EMBL/GenBank/DDBJ whole genome shotgun (WGS) entry which is preliminary data.</text>
</comment>
<evidence type="ECO:0000313" key="2">
    <source>
        <dbReference type="Proteomes" id="UP000887013"/>
    </source>
</evidence>
<sequence length="103" mass="11798">MGLSHLECQIDLCYLNLQNLTRGLITEGFAVLRKLSSDYCDQTVENFSDKEMLIEDSLVAASSGFQNTENVDSRPGRAKCPKSMEKEKCYNDYSNFFTEFKIY</sequence>
<dbReference type="Proteomes" id="UP000887013">
    <property type="component" value="Unassembled WGS sequence"/>
</dbReference>
<keyword evidence="2" id="KW-1185">Reference proteome</keyword>
<proteinExistence type="predicted"/>
<organism evidence="1 2">
    <name type="scientific">Nephila pilipes</name>
    <name type="common">Giant wood spider</name>
    <name type="synonym">Nephila maculata</name>
    <dbReference type="NCBI Taxonomy" id="299642"/>
    <lineage>
        <taxon>Eukaryota</taxon>
        <taxon>Metazoa</taxon>
        <taxon>Ecdysozoa</taxon>
        <taxon>Arthropoda</taxon>
        <taxon>Chelicerata</taxon>
        <taxon>Arachnida</taxon>
        <taxon>Araneae</taxon>
        <taxon>Araneomorphae</taxon>
        <taxon>Entelegynae</taxon>
        <taxon>Araneoidea</taxon>
        <taxon>Nephilidae</taxon>
        <taxon>Nephila</taxon>
    </lineage>
</organism>
<protein>
    <submittedName>
        <fullName evidence="1">Uncharacterized protein</fullName>
    </submittedName>
</protein>
<name>A0A8X6PAK3_NEPPI</name>
<dbReference type="EMBL" id="BMAW01114216">
    <property type="protein sequence ID" value="GFT60768.1"/>
    <property type="molecule type" value="Genomic_DNA"/>
</dbReference>
<evidence type="ECO:0000313" key="1">
    <source>
        <dbReference type="EMBL" id="GFT60768.1"/>
    </source>
</evidence>
<gene>
    <name evidence="1" type="ORF">NPIL_47641</name>
</gene>